<proteinExistence type="predicted"/>
<evidence type="ECO:0000313" key="2">
    <source>
        <dbReference type="EMBL" id="GCB83390.1"/>
    </source>
</evidence>
<feature type="region of interest" description="Disordered" evidence="1">
    <location>
        <begin position="1"/>
        <end position="26"/>
    </location>
</feature>
<organism evidence="2 3">
    <name type="scientific">Scyliorhinus torazame</name>
    <name type="common">Cloudy catshark</name>
    <name type="synonym">Catulus torazame</name>
    <dbReference type="NCBI Taxonomy" id="75743"/>
    <lineage>
        <taxon>Eukaryota</taxon>
        <taxon>Metazoa</taxon>
        <taxon>Chordata</taxon>
        <taxon>Craniata</taxon>
        <taxon>Vertebrata</taxon>
        <taxon>Chondrichthyes</taxon>
        <taxon>Elasmobranchii</taxon>
        <taxon>Galeomorphii</taxon>
        <taxon>Galeoidea</taxon>
        <taxon>Carcharhiniformes</taxon>
        <taxon>Scyliorhinidae</taxon>
        <taxon>Scyliorhinus</taxon>
    </lineage>
</organism>
<evidence type="ECO:0000313" key="3">
    <source>
        <dbReference type="Proteomes" id="UP000288216"/>
    </source>
</evidence>
<feature type="non-terminal residue" evidence="2">
    <location>
        <position position="1"/>
    </location>
</feature>
<dbReference type="Proteomes" id="UP000288216">
    <property type="component" value="Unassembled WGS sequence"/>
</dbReference>
<accession>A0A401QDD3</accession>
<dbReference type="AlphaFoldDB" id="A0A401QDD3"/>
<gene>
    <name evidence="2" type="ORF">scyTo_0023672</name>
</gene>
<dbReference type="EMBL" id="BFAA01032209">
    <property type="protein sequence ID" value="GCB83390.1"/>
    <property type="molecule type" value="Genomic_DNA"/>
</dbReference>
<name>A0A401QDD3_SCYTO</name>
<reference evidence="2 3" key="1">
    <citation type="journal article" date="2018" name="Nat. Ecol. Evol.">
        <title>Shark genomes provide insights into elasmobranch evolution and the origin of vertebrates.</title>
        <authorList>
            <person name="Hara Y"/>
            <person name="Yamaguchi K"/>
            <person name="Onimaru K"/>
            <person name="Kadota M"/>
            <person name="Koyanagi M"/>
            <person name="Keeley SD"/>
            <person name="Tatsumi K"/>
            <person name="Tanaka K"/>
            <person name="Motone F"/>
            <person name="Kageyama Y"/>
            <person name="Nozu R"/>
            <person name="Adachi N"/>
            <person name="Nishimura O"/>
            <person name="Nakagawa R"/>
            <person name="Tanegashima C"/>
            <person name="Kiyatake I"/>
            <person name="Matsumoto R"/>
            <person name="Murakumo K"/>
            <person name="Nishida K"/>
            <person name="Terakita A"/>
            <person name="Kuratani S"/>
            <person name="Sato K"/>
            <person name="Hyodo S Kuraku.S."/>
        </authorList>
    </citation>
    <scope>NUCLEOTIDE SEQUENCE [LARGE SCALE GENOMIC DNA]</scope>
</reference>
<comment type="caution">
    <text evidence="2">The sequence shown here is derived from an EMBL/GenBank/DDBJ whole genome shotgun (WGS) entry which is preliminary data.</text>
</comment>
<keyword evidence="3" id="KW-1185">Reference proteome</keyword>
<dbReference type="OrthoDB" id="9944701at2759"/>
<feature type="non-terminal residue" evidence="2">
    <location>
        <position position="137"/>
    </location>
</feature>
<evidence type="ECO:0000256" key="1">
    <source>
        <dbReference type="SAM" id="MobiDB-lite"/>
    </source>
</evidence>
<protein>
    <submittedName>
        <fullName evidence="2">Uncharacterized protein</fullName>
    </submittedName>
</protein>
<sequence>YINGKEGVIPGTAAEPGKVPNSREEDESTALDLGKALQYLGKLERRITQDPEFEQVFGPLLKSRNPLHILQCLSKTIFSSRVTPGAGPVAPIFIFFHLAKLFLPMILESESFAIFKRWVEEFILQMVLPRVSQIGGW</sequence>